<dbReference type="GO" id="GO:0006826">
    <property type="term" value="P:iron ion transport"/>
    <property type="evidence" value="ECO:0007669"/>
    <property type="project" value="UniProtKB-KW"/>
</dbReference>
<feature type="transmembrane region" description="Helical" evidence="9">
    <location>
        <begin position="123"/>
        <end position="142"/>
    </location>
</feature>
<dbReference type="OrthoDB" id="9806522at2"/>
<keyword evidence="13" id="KW-1185">Reference proteome</keyword>
<dbReference type="Pfam" id="PF01545">
    <property type="entry name" value="Cation_efflux"/>
    <property type="match status" value="1"/>
</dbReference>
<keyword evidence="6" id="KW-0862">Zinc</keyword>
<dbReference type="Proteomes" id="UP000294887">
    <property type="component" value="Unassembled WGS sequence"/>
</dbReference>
<evidence type="ECO:0000256" key="2">
    <source>
        <dbReference type="ARBA" id="ARBA00010212"/>
    </source>
</evidence>
<dbReference type="AlphaFoldDB" id="A0A4R1F4N8"/>
<protein>
    <submittedName>
        <fullName evidence="12">Cation diffusion facilitator family transporter</fullName>
    </submittedName>
</protein>
<evidence type="ECO:0000256" key="6">
    <source>
        <dbReference type="ARBA" id="ARBA00022906"/>
    </source>
</evidence>
<comment type="caution">
    <text evidence="12">The sequence shown here is derived from an EMBL/GenBank/DDBJ whole genome shotgun (WGS) entry which is preliminary data.</text>
</comment>
<comment type="subcellular location">
    <subcellularLocation>
        <location evidence="1">Membrane</location>
        <topology evidence="1">Multi-pass membrane protein</topology>
    </subcellularLocation>
</comment>
<keyword evidence="7 9" id="KW-1133">Transmembrane helix</keyword>
<dbReference type="Gene3D" id="3.30.70.1350">
    <property type="entry name" value="Cation efflux protein, cytoplasmic domain"/>
    <property type="match status" value="1"/>
</dbReference>
<gene>
    <name evidence="12" type="ORF">EV695_1069</name>
</gene>
<keyword evidence="4" id="KW-0410">Iron transport</keyword>
<dbReference type="SUPFAM" id="SSF161111">
    <property type="entry name" value="Cation efflux protein transmembrane domain-like"/>
    <property type="match status" value="1"/>
</dbReference>
<evidence type="ECO:0000313" key="13">
    <source>
        <dbReference type="Proteomes" id="UP000294887"/>
    </source>
</evidence>
<comment type="similarity">
    <text evidence="2">Belongs to the cation diffusion facilitator (CDF) transporter (TC 2.A.4) family. FieF subfamily.</text>
</comment>
<dbReference type="InterPro" id="IPR058533">
    <property type="entry name" value="Cation_efflux_TM"/>
</dbReference>
<feature type="transmembrane region" description="Helical" evidence="9">
    <location>
        <begin position="189"/>
        <end position="207"/>
    </location>
</feature>
<reference evidence="12 13" key="1">
    <citation type="submission" date="2019-03" db="EMBL/GenBank/DDBJ databases">
        <title>Genomic Encyclopedia of Type Strains, Phase IV (KMG-IV): sequencing the most valuable type-strain genomes for metagenomic binning, comparative biology and taxonomic classification.</title>
        <authorList>
            <person name="Goeker M."/>
        </authorList>
    </citation>
    <scope>NUCLEOTIDE SEQUENCE [LARGE SCALE GENOMIC DNA]</scope>
    <source>
        <strain evidence="12 13">DSM 24830</strain>
    </source>
</reference>
<dbReference type="RefSeq" id="WP_131904852.1">
    <property type="nucleotide sequence ID" value="NZ_BAAAFU010000008.1"/>
</dbReference>
<evidence type="ECO:0000313" key="12">
    <source>
        <dbReference type="EMBL" id="TCJ89207.1"/>
    </source>
</evidence>
<evidence type="ECO:0000256" key="8">
    <source>
        <dbReference type="ARBA" id="ARBA00023136"/>
    </source>
</evidence>
<evidence type="ECO:0000256" key="7">
    <source>
        <dbReference type="ARBA" id="ARBA00022989"/>
    </source>
</evidence>
<dbReference type="InterPro" id="IPR027469">
    <property type="entry name" value="Cation_efflux_TMD_sf"/>
</dbReference>
<dbReference type="FunFam" id="1.20.1510.10:FF:000006">
    <property type="entry name" value="Divalent cation efflux transporter"/>
    <property type="match status" value="1"/>
</dbReference>
<keyword evidence="3" id="KW-0813">Transport</keyword>
<dbReference type="GO" id="GO:0008324">
    <property type="term" value="F:monoatomic cation transmembrane transporter activity"/>
    <property type="evidence" value="ECO:0007669"/>
    <property type="project" value="InterPro"/>
</dbReference>
<feature type="transmembrane region" description="Helical" evidence="9">
    <location>
        <begin position="20"/>
        <end position="39"/>
    </location>
</feature>
<evidence type="ECO:0000256" key="4">
    <source>
        <dbReference type="ARBA" id="ARBA00022496"/>
    </source>
</evidence>
<dbReference type="SUPFAM" id="SSF160240">
    <property type="entry name" value="Cation efflux protein cytoplasmic domain-like"/>
    <property type="match status" value="1"/>
</dbReference>
<dbReference type="PANTHER" id="PTHR43840:SF15">
    <property type="entry name" value="MITOCHONDRIAL METAL TRANSPORTER 1-RELATED"/>
    <property type="match status" value="1"/>
</dbReference>
<keyword evidence="4" id="KW-0408">Iron</keyword>
<evidence type="ECO:0000256" key="1">
    <source>
        <dbReference type="ARBA" id="ARBA00004141"/>
    </source>
</evidence>
<feature type="domain" description="Cation efflux protein cytoplasmic" evidence="11">
    <location>
        <begin position="220"/>
        <end position="296"/>
    </location>
</feature>
<evidence type="ECO:0000256" key="9">
    <source>
        <dbReference type="SAM" id="Phobius"/>
    </source>
</evidence>
<dbReference type="GO" id="GO:0006829">
    <property type="term" value="P:zinc ion transport"/>
    <property type="evidence" value="ECO:0007669"/>
    <property type="project" value="UniProtKB-KW"/>
</dbReference>
<feature type="domain" description="Cation efflux protein transmembrane" evidence="10">
    <location>
        <begin position="20"/>
        <end position="214"/>
    </location>
</feature>
<dbReference type="EMBL" id="SMFQ01000002">
    <property type="protein sequence ID" value="TCJ89207.1"/>
    <property type="molecule type" value="Genomic_DNA"/>
</dbReference>
<accession>A0A4R1F4N8</accession>
<name>A0A4R1F4N8_9GAMM</name>
<dbReference type="Pfam" id="PF16916">
    <property type="entry name" value="ZT_dimer"/>
    <property type="match status" value="1"/>
</dbReference>
<sequence length="380" mass="41926">MAETQEKKQARYTATRNVTLIGVAVNALLSIAQLLGGFFAQSQALIADGVHTLSDLASDFVVLFAAKAASKDADEDHPYGHGRFETVATVILGIALGSVAIGIAMNAINRLMQPETLLQPKPLALLFVALAIISKEGLYHYTMSVAKRVDSKLLKANAWHHRSDAISSILVAIGVAGSVFLKIPWLDAAAAIIVAMMIFYMGLKLIMDSTMELVDTAWEPEKTDEIKSFIGEIEGVEEMHMLRTRKMGDSVLGDIHVQVNPYLSVSEGHHIADSVITKLRRNFPEMNDITVHIDPEDDEVSSLSKTLPNRHELMVKVYPVLQTLNIDQAVHNINLHYIKGKIELEIIVNAQLPGETIQALKETCESFDEIRSLTMLYRMD</sequence>
<evidence type="ECO:0000256" key="3">
    <source>
        <dbReference type="ARBA" id="ARBA00022448"/>
    </source>
</evidence>
<dbReference type="GO" id="GO:0016020">
    <property type="term" value="C:membrane"/>
    <property type="evidence" value="ECO:0007669"/>
    <property type="project" value="UniProtKB-SubCell"/>
</dbReference>
<evidence type="ECO:0000259" key="11">
    <source>
        <dbReference type="Pfam" id="PF16916"/>
    </source>
</evidence>
<organism evidence="12 13">
    <name type="scientific">Cocleimonas flava</name>
    <dbReference type="NCBI Taxonomy" id="634765"/>
    <lineage>
        <taxon>Bacteria</taxon>
        <taxon>Pseudomonadati</taxon>
        <taxon>Pseudomonadota</taxon>
        <taxon>Gammaproteobacteria</taxon>
        <taxon>Thiotrichales</taxon>
        <taxon>Thiotrichaceae</taxon>
        <taxon>Cocleimonas</taxon>
    </lineage>
</organism>
<evidence type="ECO:0000256" key="5">
    <source>
        <dbReference type="ARBA" id="ARBA00022692"/>
    </source>
</evidence>
<dbReference type="NCBIfam" id="TIGR01297">
    <property type="entry name" value="CDF"/>
    <property type="match status" value="1"/>
</dbReference>
<keyword evidence="6" id="KW-0864">Zinc transport</keyword>
<dbReference type="PANTHER" id="PTHR43840">
    <property type="entry name" value="MITOCHONDRIAL METAL TRANSPORTER 1-RELATED"/>
    <property type="match status" value="1"/>
</dbReference>
<dbReference type="Gene3D" id="1.20.1510.10">
    <property type="entry name" value="Cation efflux protein transmembrane domain"/>
    <property type="match status" value="1"/>
</dbReference>
<dbReference type="InterPro" id="IPR050291">
    <property type="entry name" value="CDF_Transporter"/>
</dbReference>
<keyword evidence="6" id="KW-0406">Ion transport</keyword>
<keyword evidence="5 9" id="KW-0812">Transmembrane</keyword>
<dbReference type="InterPro" id="IPR027470">
    <property type="entry name" value="Cation_efflux_CTD"/>
</dbReference>
<dbReference type="InterPro" id="IPR036837">
    <property type="entry name" value="Cation_efflux_CTD_sf"/>
</dbReference>
<evidence type="ECO:0000259" key="10">
    <source>
        <dbReference type="Pfam" id="PF01545"/>
    </source>
</evidence>
<dbReference type="InterPro" id="IPR002524">
    <property type="entry name" value="Cation_efflux"/>
</dbReference>
<feature type="transmembrane region" description="Helical" evidence="9">
    <location>
        <begin position="87"/>
        <end position="108"/>
    </location>
</feature>
<proteinExistence type="inferred from homology"/>
<keyword evidence="8 9" id="KW-0472">Membrane</keyword>